<evidence type="ECO:0000256" key="5">
    <source>
        <dbReference type="SAM" id="MobiDB-lite"/>
    </source>
</evidence>
<evidence type="ECO:0000256" key="3">
    <source>
        <dbReference type="ARBA" id="ARBA00022989"/>
    </source>
</evidence>
<evidence type="ECO:0000256" key="1">
    <source>
        <dbReference type="ARBA" id="ARBA00004141"/>
    </source>
</evidence>
<dbReference type="PANTHER" id="PTHR10924">
    <property type="entry name" value="MAJOR FACILITATOR SUPERFAMILY PROTEIN-RELATED"/>
    <property type="match status" value="1"/>
</dbReference>
<name>A0ABP0EXC7_CLALP</name>
<dbReference type="EMBL" id="CAWYQH010000001">
    <property type="protein sequence ID" value="CAK8671686.1"/>
    <property type="molecule type" value="Genomic_DNA"/>
</dbReference>
<dbReference type="Pfam" id="PF07690">
    <property type="entry name" value="MFS_1"/>
    <property type="match status" value="1"/>
</dbReference>
<feature type="transmembrane region" description="Helical" evidence="6">
    <location>
        <begin position="286"/>
        <end position="306"/>
    </location>
</feature>
<evidence type="ECO:0000256" key="4">
    <source>
        <dbReference type="ARBA" id="ARBA00023136"/>
    </source>
</evidence>
<protein>
    <submittedName>
        <fullName evidence="7">Uncharacterized protein</fullName>
    </submittedName>
</protein>
<sequence length="347" mass="38342">MAAPPLLSNTWFPPNERITATRTGTAYIIGDLVKSPSKDVVNASCFQHVLQNLTKNDTCYEVIQIRRDIQNVLYVEFGIAVVIFLAIFAYFPRHPPLPPSLSASVERMDFKAGLKNVSKNRQYNFIALVLALTLGTWGAWTGVMPLIVQPLNVSQDEAGEIGFIMTLVGCGVGMVVGWFTDRLKGKMKIMLSILFLLALIMFLYLIIITNKWLKFTPFLPQKGEIWATNIILGIAVNAAIPLGMEMAADGAYPVSEGTSTSILVWLFNISSFFFLLALGYATDPTFANYILLGCFTFSVPVLFIFVKNENRRLHLDEMRKSVRSTSGSETYGSITGTSCGNTSSDDN</sequence>
<gene>
    <name evidence="7" type="ORF">CVLEPA_LOCUS732</name>
</gene>
<evidence type="ECO:0000256" key="2">
    <source>
        <dbReference type="ARBA" id="ARBA00022692"/>
    </source>
</evidence>
<evidence type="ECO:0000313" key="8">
    <source>
        <dbReference type="Proteomes" id="UP001642483"/>
    </source>
</evidence>
<comment type="caution">
    <text evidence="7">The sequence shown here is derived from an EMBL/GenBank/DDBJ whole genome shotgun (WGS) entry which is preliminary data.</text>
</comment>
<feature type="region of interest" description="Disordered" evidence="5">
    <location>
        <begin position="325"/>
        <end position="347"/>
    </location>
</feature>
<keyword evidence="2 6" id="KW-0812">Transmembrane</keyword>
<accession>A0ABP0EXC7</accession>
<organism evidence="7 8">
    <name type="scientific">Clavelina lepadiformis</name>
    <name type="common">Light-bulb sea squirt</name>
    <name type="synonym">Ascidia lepadiformis</name>
    <dbReference type="NCBI Taxonomy" id="159417"/>
    <lineage>
        <taxon>Eukaryota</taxon>
        <taxon>Metazoa</taxon>
        <taxon>Chordata</taxon>
        <taxon>Tunicata</taxon>
        <taxon>Ascidiacea</taxon>
        <taxon>Aplousobranchia</taxon>
        <taxon>Clavelinidae</taxon>
        <taxon>Clavelina</taxon>
    </lineage>
</organism>
<feature type="transmembrane region" description="Helical" evidence="6">
    <location>
        <begin position="191"/>
        <end position="213"/>
    </location>
</feature>
<dbReference type="PANTHER" id="PTHR10924:SF27">
    <property type="entry name" value="SOLUTE CARRIER FAMILY 49 MEMBER 4"/>
    <property type="match status" value="1"/>
</dbReference>
<feature type="transmembrane region" description="Helical" evidence="6">
    <location>
        <begin position="72"/>
        <end position="91"/>
    </location>
</feature>
<dbReference type="Proteomes" id="UP001642483">
    <property type="component" value="Unassembled WGS sequence"/>
</dbReference>
<dbReference type="InterPro" id="IPR049680">
    <property type="entry name" value="FLVCR1-2_SLC49-like"/>
</dbReference>
<dbReference type="InterPro" id="IPR036259">
    <property type="entry name" value="MFS_trans_sf"/>
</dbReference>
<feature type="transmembrane region" description="Helical" evidence="6">
    <location>
        <begin position="160"/>
        <end position="179"/>
    </location>
</feature>
<feature type="transmembrane region" description="Helical" evidence="6">
    <location>
        <begin position="262"/>
        <end position="280"/>
    </location>
</feature>
<keyword evidence="8" id="KW-1185">Reference proteome</keyword>
<reference evidence="7 8" key="1">
    <citation type="submission" date="2024-02" db="EMBL/GenBank/DDBJ databases">
        <authorList>
            <person name="Daric V."/>
            <person name="Darras S."/>
        </authorList>
    </citation>
    <scope>NUCLEOTIDE SEQUENCE [LARGE SCALE GENOMIC DNA]</scope>
</reference>
<feature type="transmembrane region" description="Helical" evidence="6">
    <location>
        <begin position="225"/>
        <end position="242"/>
    </location>
</feature>
<proteinExistence type="predicted"/>
<evidence type="ECO:0000256" key="6">
    <source>
        <dbReference type="SAM" id="Phobius"/>
    </source>
</evidence>
<keyword evidence="4 6" id="KW-0472">Membrane</keyword>
<dbReference type="InterPro" id="IPR011701">
    <property type="entry name" value="MFS"/>
</dbReference>
<keyword evidence="3 6" id="KW-1133">Transmembrane helix</keyword>
<dbReference type="Gene3D" id="1.20.1250.20">
    <property type="entry name" value="MFS general substrate transporter like domains"/>
    <property type="match status" value="1"/>
</dbReference>
<comment type="subcellular location">
    <subcellularLocation>
        <location evidence="1">Membrane</location>
        <topology evidence="1">Multi-pass membrane protein</topology>
    </subcellularLocation>
</comment>
<evidence type="ECO:0000313" key="7">
    <source>
        <dbReference type="EMBL" id="CAK8671686.1"/>
    </source>
</evidence>
<feature type="transmembrane region" description="Helical" evidence="6">
    <location>
        <begin position="125"/>
        <end position="148"/>
    </location>
</feature>
<dbReference type="SUPFAM" id="SSF103473">
    <property type="entry name" value="MFS general substrate transporter"/>
    <property type="match status" value="1"/>
</dbReference>